<accession>A0A7X5VAE5</accession>
<keyword evidence="3" id="KW-1003">Cell membrane</keyword>
<dbReference type="GO" id="GO:0055085">
    <property type="term" value="P:transmembrane transport"/>
    <property type="evidence" value="ECO:0007669"/>
    <property type="project" value="InterPro"/>
</dbReference>
<dbReference type="PROSITE" id="PS50928">
    <property type="entry name" value="ABC_TM1"/>
    <property type="match status" value="1"/>
</dbReference>
<feature type="transmembrane region" description="Helical" evidence="7">
    <location>
        <begin position="283"/>
        <end position="301"/>
    </location>
</feature>
<feature type="transmembrane region" description="Helical" evidence="7">
    <location>
        <begin position="99"/>
        <end position="123"/>
    </location>
</feature>
<dbReference type="InterPro" id="IPR000515">
    <property type="entry name" value="MetI-like"/>
</dbReference>
<sequence length="316" mass="33202">MRLLAVPYAVQRTLLAVVQLAVLSVLVFVLTSLLPGDAAELRFTETLTPEQVAGLRIELGLDRPAPERFVHWLGDVLTGDLGTSLISGGPVAGIVRHSIGATLVLTLATLAVVVPLAVALGIVMGTRENGRIDRAITSVTLALSAIPDFVIAVVLVAVFSLKLGWLPATWIGGDLLSSPALLILPIAVLFGRTVCLLSRQVRAGTVAALNAEYITQARRLGVPRRRLLLRHVLPNAAVPGVQELARTGDTLLGGVLVVEAIFAIPGFATALVDGVETRDIPTVQGLTLVLAVAALLINLAADLTCNRLVPRTALLR</sequence>
<dbReference type="RefSeq" id="WP_167206561.1">
    <property type="nucleotide sequence ID" value="NZ_JAASRO010000001.1"/>
</dbReference>
<dbReference type="InterPro" id="IPR045621">
    <property type="entry name" value="BPD_transp_1_N"/>
</dbReference>
<dbReference type="GO" id="GO:0005886">
    <property type="term" value="C:plasma membrane"/>
    <property type="evidence" value="ECO:0007669"/>
    <property type="project" value="UniProtKB-SubCell"/>
</dbReference>
<feature type="transmembrane region" description="Helical" evidence="7">
    <location>
        <begin position="12"/>
        <end position="34"/>
    </location>
</feature>
<dbReference type="AlphaFoldDB" id="A0A7X5VAE5"/>
<feature type="transmembrane region" description="Helical" evidence="7">
    <location>
        <begin position="251"/>
        <end position="271"/>
    </location>
</feature>
<evidence type="ECO:0000313" key="9">
    <source>
        <dbReference type="EMBL" id="NIK56887.1"/>
    </source>
</evidence>
<dbReference type="Gene3D" id="1.10.3720.10">
    <property type="entry name" value="MetI-like"/>
    <property type="match status" value="1"/>
</dbReference>
<evidence type="ECO:0000256" key="1">
    <source>
        <dbReference type="ARBA" id="ARBA00004651"/>
    </source>
</evidence>
<comment type="subcellular location">
    <subcellularLocation>
        <location evidence="1 7">Cell membrane</location>
        <topology evidence="1 7">Multi-pass membrane protein</topology>
    </subcellularLocation>
</comment>
<gene>
    <name evidence="9" type="ORF">BJY22_002604</name>
</gene>
<keyword evidence="2 7" id="KW-0813">Transport</keyword>
<feature type="transmembrane region" description="Helical" evidence="7">
    <location>
        <begin position="179"/>
        <end position="197"/>
    </location>
</feature>
<protein>
    <submittedName>
        <fullName evidence="9">Peptide/nickel transport system permease protein</fullName>
    </submittedName>
</protein>
<comment type="similarity">
    <text evidence="7">Belongs to the binding-protein-dependent transport system permease family.</text>
</comment>
<dbReference type="EMBL" id="JAASRO010000001">
    <property type="protein sequence ID" value="NIK56887.1"/>
    <property type="molecule type" value="Genomic_DNA"/>
</dbReference>
<keyword evidence="10" id="KW-1185">Reference proteome</keyword>
<evidence type="ECO:0000256" key="2">
    <source>
        <dbReference type="ARBA" id="ARBA00022448"/>
    </source>
</evidence>
<keyword evidence="4 7" id="KW-0812">Transmembrane</keyword>
<evidence type="ECO:0000313" key="10">
    <source>
        <dbReference type="Proteomes" id="UP000555407"/>
    </source>
</evidence>
<evidence type="ECO:0000256" key="4">
    <source>
        <dbReference type="ARBA" id="ARBA00022692"/>
    </source>
</evidence>
<organism evidence="9 10">
    <name type="scientific">Kribbella shirazensis</name>
    <dbReference type="NCBI Taxonomy" id="1105143"/>
    <lineage>
        <taxon>Bacteria</taxon>
        <taxon>Bacillati</taxon>
        <taxon>Actinomycetota</taxon>
        <taxon>Actinomycetes</taxon>
        <taxon>Propionibacteriales</taxon>
        <taxon>Kribbellaceae</taxon>
        <taxon>Kribbella</taxon>
    </lineage>
</organism>
<feature type="transmembrane region" description="Helical" evidence="7">
    <location>
        <begin position="135"/>
        <end position="159"/>
    </location>
</feature>
<reference evidence="9 10" key="1">
    <citation type="submission" date="2020-03" db="EMBL/GenBank/DDBJ databases">
        <title>Sequencing the genomes of 1000 actinobacteria strains.</title>
        <authorList>
            <person name="Klenk H.-P."/>
        </authorList>
    </citation>
    <scope>NUCLEOTIDE SEQUENCE [LARGE SCALE GENOMIC DNA]</scope>
    <source>
        <strain evidence="9 10">DSM 45490</strain>
    </source>
</reference>
<feature type="domain" description="ABC transmembrane type-1" evidence="8">
    <location>
        <begin position="99"/>
        <end position="301"/>
    </location>
</feature>
<evidence type="ECO:0000256" key="3">
    <source>
        <dbReference type="ARBA" id="ARBA00022475"/>
    </source>
</evidence>
<dbReference type="PANTHER" id="PTHR43163">
    <property type="entry name" value="DIPEPTIDE TRANSPORT SYSTEM PERMEASE PROTEIN DPPB-RELATED"/>
    <property type="match status" value="1"/>
</dbReference>
<dbReference type="CDD" id="cd06261">
    <property type="entry name" value="TM_PBP2"/>
    <property type="match status" value="1"/>
</dbReference>
<keyword evidence="5 7" id="KW-1133">Transmembrane helix</keyword>
<dbReference type="Pfam" id="PF19300">
    <property type="entry name" value="BPD_transp_1_N"/>
    <property type="match status" value="1"/>
</dbReference>
<proteinExistence type="inferred from homology"/>
<evidence type="ECO:0000259" key="8">
    <source>
        <dbReference type="PROSITE" id="PS50928"/>
    </source>
</evidence>
<dbReference type="Pfam" id="PF00528">
    <property type="entry name" value="BPD_transp_1"/>
    <property type="match status" value="1"/>
</dbReference>
<evidence type="ECO:0000256" key="5">
    <source>
        <dbReference type="ARBA" id="ARBA00022989"/>
    </source>
</evidence>
<evidence type="ECO:0000256" key="7">
    <source>
        <dbReference type="RuleBase" id="RU363032"/>
    </source>
</evidence>
<comment type="caution">
    <text evidence="9">The sequence shown here is derived from an EMBL/GenBank/DDBJ whole genome shotgun (WGS) entry which is preliminary data.</text>
</comment>
<dbReference type="SUPFAM" id="SSF161098">
    <property type="entry name" value="MetI-like"/>
    <property type="match status" value="1"/>
</dbReference>
<keyword evidence="6 7" id="KW-0472">Membrane</keyword>
<dbReference type="InterPro" id="IPR035906">
    <property type="entry name" value="MetI-like_sf"/>
</dbReference>
<dbReference type="PANTHER" id="PTHR43163:SF3">
    <property type="entry name" value="PEPTIDE ABC TRANSPORTER PERMEASE PROTEIN"/>
    <property type="match status" value="1"/>
</dbReference>
<evidence type="ECO:0000256" key="6">
    <source>
        <dbReference type="ARBA" id="ARBA00023136"/>
    </source>
</evidence>
<dbReference type="Proteomes" id="UP000555407">
    <property type="component" value="Unassembled WGS sequence"/>
</dbReference>
<name>A0A7X5VAE5_9ACTN</name>